<dbReference type="EMBL" id="CP023344">
    <property type="protein sequence ID" value="ATC65941.1"/>
    <property type="molecule type" value="Genomic_DNA"/>
</dbReference>
<reference evidence="4 5" key="1">
    <citation type="submission" date="2017-09" db="EMBL/GenBank/DDBJ databases">
        <title>Complete genome sequence of Verrucomicrobial strain HZ-65, isolated from freshwater.</title>
        <authorList>
            <person name="Choi A."/>
        </authorList>
    </citation>
    <scope>NUCLEOTIDE SEQUENCE [LARGE SCALE GENOMIC DNA]</scope>
    <source>
        <strain evidence="4 5">HZ-65</strain>
    </source>
</reference>
<dbReference type="Pfam" id="PF13579">
    <property type="entry name" value="Glyco_trans_4_4"/>
    <property type="match status" value="1"/>
</dbReference>
<accession>A0A290QMQ9</accession>
<dbReference type="Gene3D" id="3.40.50.2000">
    <property type="entry name" value="Glycogen Phosphorylase B"/>
    <property type="match status" value="2"/>
</dbReference>
<organism evidence="4 5">
    <name type="scientific">Nibricoccus aquaticus</name>
    <dbReference type="NCBI Taxonomy" id="2576891"/>
    <lineage>
        <taxon>Bacteria</taxon>
        <taxon>Pseudomonadati</taxon>
        <taxon>Verrucomicrobiota</taxon>
        <taxon>Opitutia</taxon>
        <taxon>Opitutales</taxon>
        <taxon>Opitutaceae</taxon>
        <taxon>Nibricoccus</taxon>
    </lineage>
</organism>
<dbReference type="OrthoDB" id="9795068at2"/>
<sequence>MKILHSIRSVNPHGGGPVEAIKQLAAVNKAAGHTIEVVCLDAPEDPWVKAFPLPCHAMGPSKGSYGYSSKLVPWLREHRRDYDAVVVDGLWQYHAFGVWRALHGTDTPYHVFTHGMLDPWFKRTYPLKHLKKWFYWPWGDYRVLRDARAVLFTCEEEKRLARESFWLYRCNERVVNLGTGAPIGEPQSQRVLFEEKFPEVRGKHCLLFLGRVHVKKGNDLLFHALADVLKSGQSPELADWHLIIAGPNDHPYGQEMKALAEKLGLSARVTWTGMLTGDLKWGAFHRAQAFVLPSHQENFGIAVAEALACRVPVLISNKVNIWREIEQDGAGIIENDDVAGATKLLTRWLVLSPSERDAMRERALVSFSTRFHVEQSAKSLIAVLEGR</sequence>
<keyword evidence="1 4" id="KW-0808">Transferase</keyword>
<evidence type="ECO:0000313" key="5">
    <source>
        <dbReference type="Proteomes" id="UP000217265"/>
    </source>
</evidence>
<dbReference type="AlphaFoldDB" id="A0A290QMQ9"/>
<dbReference type="InterPro" id="IPR028098">
    <property type="entry name" value="Glyco_trans_4-like_N"/>
</dbReference>
<evidence type="ECO:0000256" key="1">
    <source>
        <dbReference type="ARBA" id="ARBA00022679"/>
    </source>
</evidence>
<protein>
    <submittedName>
        <fullName evidence="4">Transferase</fullName>
    </submittedName>
</protein>
<dbReference type="GO" id="GO:0016757">
    <property type="term" value="F:glycosyltransferase activity"/>
    <property type="evidence" value="ECO:0007669"/>
    <property type="project" value="InterPro"/>
</dbReference>
<dbReference type="SUPFAM" id="SSF53756">
    <property type="entry name" value="UDP-Glycosyltransferase/glycogen phosphorylase"/>
    <property type="match status" value="1"/>
</dbReference>
<dbReference type="KEGG" id="vbh:CMV30_02075"/>
<dbReference type="GO" id="GO:0009103">
    <property type="term" value="P:lipopolysaccharide biosynthetic process"/>
    <property type="evidence" value="ECO:0007669"/>
    <property type="project" value="TreeGrafter"/>
</dbReference>
<evidence type="ECO:0000259" key="3">
    <source>
        <dbReference type="Pfam" id="PF13579"/>
    </source>
</evidence>
<dbReference type="PANTHER" id="PTHR46401:SF2">
    <property type="entry name" value="GLYCOSYLTRANSFERASE WBBK-RELATED"/>
    <property type="match status" value="1"/>
</dbReference>
<name>A0A290QMQ9_9BACT</name>
<keyword evidence="5" id="KW-1185">Reference proteome</keyword>
<gene>
    <name evidence="4" type="ORF">CMV30_02075</name>
</gene>
<feature type="domain" description="Glycosyl transferase family 1" evidence="2">
    <location>
        <begin position="196"/>
        <end position="363"/>
    </location>
</feature>
<dbReference type="Proteomes" id="UP000217265">
    <property type="component" value="Chromosome"/>
</dbReference>
<dbReference type="PANTHER" id="PTHR46401">
    <property type="entry name" value="GLYCOSYLTRANSFERASE WBBK-RELATED"/>
    <property type="match status" value="1"/>
</dbReference>
<feature type="domain" description="Glycosyltransferase subfamily 4-like N-terminal" evidence="3">
    <location>
        <begin position="15"/>
        <end position="165"/>
    </location>
</feature>
<dbReference type="InterPro" id="IPR001296">
    <property type="entry name" value="Glyco_trans_1"/>
</dbReference>
<evidence type="ECO:0000313" key="4">
    <source>
        <dbReference type="EMBL" id="ATC65941.1"/>
    </source>
</evidence>
<dbReference type="Pfam" id="PF00534">
    <property type="entry name" value="Glycos_transf_1"/>
    <property type="match status" value="1"/>
</dbReference>
<evidence type="ECO:0000259" key="2">
    <source>
        <dbReference type="Pfam" id="PF00534"/>
    </source>
</evidence>
<proteinExistence type="predicted"/>